<name>A0ACB8E1K6_DERSI</name>
<gene>
    <name evidence="1" type="ORF">HPB49_015580</name>
</gene>
<evidence type="ECO:0000313" key="1">
    <source>
        <dbReference type="EMBL" id="KAH7980398.1"/>
    </source>
</evidence>
<proteinExistence type="predicted"/>
<accession>A0ACB8E1K6</accession>
<dbReference type="Proteomes" id="UP000821865">
    <property type="component" value="Chromosome 1"/>
</dbReference>
<organism evidence="1 2">
    <name type="scientific">Dermacentor silvarum</name>
    <name type="common">Tick</name>
    <dbReference type="NCBI Taxonomy" id="543639"/>
    <lineage>
        <taxon>Eukaryota</taxon>
        <taxon>Metazoa</taxon>
        <taxon>Ecdysozoa</taxon>
        <taxon>Arthropoda</taxon>
        <taxon>Chelicerata</taxon>
        <taxon>Arachnida</taxon>
        <taxon>Acari</taxon>
        <taxon>Parasitiformes</taxon>
        <taxon>Ixodida</taxon>
        <taxon>Ixodoidea</taxon>
        <taxon>Ixodidae</taxon>
        <taxon>Rhipicephalinae</taxon>
        <taxon>Dermacentor</taxon>
    </lineage>
</organism>
<comment type="caution">
    <text evidence="1">The sequence shown here is derived from an EMBL/GenBank/DDBJ whole genome shotgun (WGS) entry which is preliminary data.</text>
</comment>
<protein>
    <submittedName>
        <fullName evidence="1">Uncharacterized protein</fullName>
    </submittedName>
</protein>
<reference evidence="1" key="1">
    <citation type="submission" date="2020-05" db="EMBL/GenBank/DDBJ databases">
        <title>Large-scale comparative analyses of tick genomes elucidate their genetic diversity and vector capacities.</title>
        <authorList>
            <person name="Jia N."/>
            <person name="Wang J."/>
            <person name="Shi W."/>
            <person name="Du L."/>
            <person name="Sun Y."/>
            <person name="Zhan W."/>
            <person name="Jiang J."/>
            <person name="Wang Q."/>
            <person name="Zhang B."/>
            <person name="Ji P."/>
            <person name="Sakyi L.B."/>
            <person name="Cui X."/>
            <person name="Yuan T."/>
            <person name="Jiang B."/>
            <person name="Yang W."/>
            <person name="Lam T.T.-Y."/>
            <person name="Chang Q."/>
            <person name="Ding S."/>
            <person name="Wang X."/>
            <person name="Zhu J."/>
            <person name="Ruan X."/>
            <person name="Zhao L."/>
            <person name="Wei J."/>
            <person name="Que T."/>
            <person name="Du C."/>
            <person name="Cheng J."/>
            <person name="Dai P."/>
            <person name="Han X."/>
            <person name="Huang E."/>
            <person name="Gao Y."/>
            <person name="Liu J."/>
            <person name="Shao H."/>
            <person name="Ye R."/>
            <person name="Li L."/>
            <person name="Wei W."/>
            <person name="Wang X."/>
            <person name="Wang C."/>
            <person name="Yang T."/>
            <person name="Huo Q."/>
            <person name="Li W."/>
            <person name="Guo W."/>
            <person name="Chen H."/>
            <person name="Zhou L."/>
            <person name="Ni X."/>
            <person name="Tian J."/>
            <person name="Zhou Y."/>
            <person name="Sheng Y."/>
            <person name="Liu T."/>
            <person name="Pan Y."/>
            <person name="Xia L."/>
            <person name="Li J."/>
            <person name="Zhao F."/>
            <person name="Cao W."/>
        </authorList>
    </citation>
    <scope>NUCLEOTIDE SEQUENCE</scope>
    <source>
        <strain evidence="1">Dsil-2018</strain>
    </source>
</reference>
<keyword evidence="2" id="KW-1185">Reference proteome</keyword>
<dbReference type="EMBL" id="CM023470">
    <property type="protein sequence ID" value="KAH7980398.1"/>
    <property type="molecule type" value="Genomic_DNA"/>
</dbReference>
<sequence length="180" mass="19423">MAGVQGEVRLTPSDSSGVNITVRLVGPPGEFSWSVREMPALFDAASPCADLGRARHDLSRRHGPLELNGTELRQEQACANLLLEEGSLHWAEALFAGPRVAGRVLFLASPSASLLAVLLFQGGRSSRYTWELLEADVLDAAPGCRFLQMLYDPDRADGEGCERSAHERCRAGDLTAKHGP</sequence>
<evidence type="ECO:0000313" key="2">
    <source>
        <dbReference type="Proteomes" id="UP000821865"/>
    </source>
</evidence>